<feature type="domain" description="UBP-type" evidence="11">
    <location>
        <begin position="1"/>
        <end position="84"/>
    </location>
</feature>
<evidence type="ECO:0000259" key="11">
    <source>
        <dbReference type="PROSITE" id="PS50271"/>
    </source>
</evidence>
<keyword evidence="7" id="KW-0508">mRNA splicing</keyword>
<evidence type="ECO:0000256" key="2">
    <source>
        <dbReference type="ARBA" id="ARBA00022664"/>
    </source>
</evidence>
<comment type="subcellular location">
    <subcellularLocation>
        <location evidence="1">Nucleus</location>
    </subcellularLocation>
</comment>
<dbReference type="InterPro" id="IPR050185">
    <property type="entry name" value="Ub_carboxyl-term_hydrolase"/>
</dbReference>
<dbReference type="InterPro" id="IPR038765">
    <property type="entry name" value="Papain-like_cys_pep_sf"/>
</dbReference>
<evidence type="ECO:0000256" key="6">
    <source>
        <dbReference type="ARBA" id="ARBA00022833"/>
    </source>
</evidence>
<sequence length="477" mass="53311">MCLISISRSVTLSNQNVYACLVCGKYFQGRGRSTHAYTHSVQHSHHVFIHLETSKIYCLPDNYEVVDSSLDDIKRALFPSYAPRDMAALDRNTTLARDQYGVAYLPGFVGLNNLTSTDYLNVTLHALAHVAPLRDFFLDPTNYAGCKSPLVLAFGEVIRRLWSHDNFKSAVSPHEFLQAVSIASNKRFHVGQQAECIDFMSWLLNSLHVGLGGSKKKKAGTSIIHKTFQGLVHVHTMTREAAAAGAAGGAREEWESSGEDVPFLHLRLDIPRTPLFKDSQGGNIIPQVSLFTVLSKFDGQTYTDAVRAGQLSRKRYTLRRLPPYLIFHLARFTKNNFFVEKNPTIVNFPVKNLELKDYVGSKSVKELKAVLNAHGVAHADVVERAELEARVRDVLGASLSKYDLCANICHDSPPGQGKEGQMDPLQGGSYRVHVQNRASEQWYEIQDLHVQETMPQLIGLSESYIMIFRRKDLPAGQ</sequence>
<dbReference type="SUPFAM" id="SSF54001">
    <property type="entry name" value="Cysteine proteinases"/>
    <property type="match status" value="1"/>
</dbReference>
<evidence type="ECO:0000256" key="9">
    <source>
        <dbReference type="PROSITE-ProRule" id="PRU00502"/>
    </source>
</evidence>
<dbReference type="CDD" id="cd02669">
    <property type="entry name" value="Peptidase_C19M"/>
    <property type="match status" value="1"/>
</dbReference>
<dbReference type="AlphaFoldDB" id="A0A835Z9Q1"/>
<dbReference type="SMART" id="SM00290">
    <property type="entry name" value="ZnF_UBP"/>
    <property type="match status" value="1"/>
</dbReference>
<evidence type="ECO:0000256" key="5">
    <source>
        <dbReference type="ARBA" id="ARBA00022771"/>
    </source>
</evidence>
<dbReference type="SUPFAM" id="SSF57850">
    <property type="entry name" value="RING/U-box"/>
    <property type="match status" value="1"/>
</dbReference>
<feature type="domain" description="USP" evidence="10">
    <location>
        <begin position="109"/>
        <end position="471"/>
    </location>
</feature>
<dbReference type="PROSITE" id="PS50235">
    <property type="entry name" value="USP_3"/>
    <property type="match status" value="1"/>
</dbReference>
<accession>A0A835Z9Q1</accession>
<dbReference type="PROSITE" id="PS50271">
    <property type="entry name" value="ZF_UBP"/>
    <property type="match status" value="1"/>
</dbReference>
<evidence type="ECO:0000256" key="8">
    <source>
        <dbReference type="ARBA" id="ARBA00023242"/>
    </source>
</evidence>
<dbReference type="Pfam" id="PF02148">
    <property type="entry name" value="zf-UBP"/>
    <property type="match status" value="1"/>
</dbReference>
<dbReference type="InterPro" id="IPR013083">
    <property type="entry name" value="Znf_RING/FYVE/PHD"/>
</dbReference>
<gene>
    <name evidence="12" type="ORF">JKP88DRAFT_257423</name>
</gene>
<dbReference type="PANTHER" id="PTHR21646">
    <property type="entry name" value="UBIQUITIN CARBOXYL-TERMINAL HYDROLASE"/>
    <property type="match status" value="1"/>
</dbReference>
<dbReference type="GO" id="GO:0016579">
    <property type="term" value="P:protein deubiquitination"/>
    <property type="evidence" value="ECO:0007669"/>
    <property type="project" value="InterPro"/>
</dbReference>
<comment type="caution">
    <text evidence="12">The sequence shown here is derived from an EMBL/GenBank/DDBJ whole genome shotgun (WGS) entry which is preliminary data.</text>
</comment>
<organism evidence="12 13">
    <name type="scientific">Tribonema minus</name>
    <dbReference type="NCBI Taxonomy" id="303371"/>
    <lineage>
        <taxon>Eukaryota</taxon>
        <taxon>Sar</taxon>
        <taxon>Stramenopiles</taxon>
        <taxon>Ochrophyta</taxon>
        <taxon>PX clade</taxon>
        <taxon>Xanthophyceae</taxon>
        <taxon>Tribonematales</taxon>
        <taxon>Tribonemataceae</taxon>
        <taxon>Tribonema</taxon>
    </lineage>
</organism>
<evidence type="ECO:0000256" key="1">
    <source>
        <dbReference type="ARBA" id="ARBA00004123"/>
    </source>
</evidence>
<evidence type="ECO:0008006" key="14">
    <source>
        <dbReference type="Google" id="ProtNLM"/>
    </source>
</evidence>
<dbReference type="InterPro" id="IPR001394">
    <property type="entry name" value="Peptidase_C19_UCH"/>
</dbReference>
<evidence type="ECO:0000256" key="7">
    <source>
        <dbReference type="ARBA" id="ARBA00023187"/>
    </source>
</evidence>
<keyword evidence="8" id="KW-0539">Nucleus</keyword>
<protein>
    <recommendedName>
        <fullName evidence="14">U4/U6.U5 tri-snRNP-associated protein 2</fullName>
    </recommendedName>
</protein>
<keyword evidence="4" id="KW-0747">Spliceosome</keyword>
<dbReference type="GO" id="GO:0000245">
    <property type="term" value="P:spliceosomal complex assembly"/>
    <property type="evidence" value="ECO:0007669"/>
    <property type="project" value="InterPro"/>
</dbReference>
<proteinExistence type="predicted"/>
<keyword evidence="2" id="KW-0507">mRNA processing</keyword>
<evidence type="ECO:0000256" key="3">
    <source>
        <dbReference type="ARBA" id="ARBA00022723"/>
    </source>
</evidence>
<dbReference type="Gene3D" id="3.30.40.10">
    <property type="entry name" value="Zinc/RING finger domain, C3HC4 (zinc finger)"/>
    <property type="match status" value="1"/>
</dbReference>
<evidence type="ECO:0000256" key="4">
    <source>
        <dbReference type="ARBA" id="ARBA00022728"/>
    </source>
</evidence>
<name>A0A835Z9Q1_9STRA</name>
<keyword evidence="6" id="KW-0862">Zinc</keyword>
<dbReference type="Pfam" id="PF00443">
    <property type="entry name" value="UCH"/>
    <property type="match status" value="1"/>
</dbReference>
<dbReference type="InterPro" id="IPR001607">
    <property type="entry name" value="Znf_UBP"/>
</dbReference>
<dbReference type="GO" id="GO:0008270">
    <property type="term" value="F:zinc ion binding"/>
    <property type="evidence" value="ECO:0007669"/>
    <property type="project" value="UniProtKB-KW"/>
</dbReference>
<dbReference type="InterPro" id="IPR033809">
    <property type="entry name" value="USP39"/>
</dbReference>
<evidence type="ECO:0000259" key="10">
    <source>
        <dbReference type="PROSITE" id="PS50235"/>
    </source>
</evidence>
<keyword evidence="3" id="KW-0479">Metal-binding</keyword>
<dbReference type="OrthoDB" id="10263353at2759"/>
<dbReference type="Proteomes" id="UP000664859">
    <property type="component" value="Unassembled WGS sequence"/>
</dbReference>
<reference evidence="12" key="1">
    <citation type="submission" date="2021-02" db="EMBL/GenBank/DDBJ databases">
        <title>First Annotated Genome of the Yellow-green Alga Tribonema minus.</title>
        <authorList>
            <person name="Mahan K.M."/>
        </authorList>
    </citation>
    <scope>NUCLEOTIDE SEQUENCE</scope>
    <source>
        <strain evidence="12">UTEX B ZZ1240</strain>
    </source>
</reference>
<dbReference type="GO" id="GO:0005681">
    <property type="term" value="C:spliceosomal complex"/>
    <property type="evidence" value="ECO:0007669"/>
    <property type="project" value="UniProtKB-KW"/>
</dbReference>
<dbReference type="InterPro" id="IPR028889">
    <property type="entry name" value="USP"/>
</dbReference>
<dbReference type="Gene3D" id="3.90.70.10">
    <property type="entry name" value="Cysteine proteinases"/>
    <property type="match status" value="1"/>
</dbReference>
<dbReference type="EMBL" id="JAFCMP010000146">
    <property type="protein sequence ID" value="KAG5184893.1"/>
    <property type="molecule type" value="Genomic_DNA"/>
</dbReference>
<evidence type="ECO:0000313" key="12">
    <source>
        <dbReference type="EMBL" id="KAG5184893.1"/>
    </source>
</evidence>
<keyword evidence="13" id="KW-1185">Reference proteome</keyword>
<keyword evidence="5 9" id="KW-0863">Zinc-finger</keyword>
<dbReference type="GO" id="GO:0004843">
    <property type="term" value="F:cysteine-type deubiquitinase activity"/>
    <property type="evidence" value="ECO:0007669"/>
    <property type="project" value="InterPro"/>
</dbReference>
<dbReference type="PANTHER" id="PTHR21646:SF16">
    <property type="entry name" value="U4_U6.U5 TRI-SNRNP-ASSOCIATED PROTEIN 2"/>
    <property type="match status" value="1"/>
</dbReference>
<evidence type="ECO:0000313" key="13">
    <source>
        <dbReference type="Proteomes" id="UP000664859"/>
    </source>
</evidence>